<name>A0AA50A792_9VIRU</name>
<dbReference type="EMBL" id="OQ890325">
    <property type="protein sequence ID" value="WLJ26335.1"/>
    <property type="molecule type" value="Genomic_DNA"/>
</dbReference>
<protein>
    <submittedName>
        <fullName evidence="1">Uncharacterized protein</fullName>
    </submittedName>
</protein>
<accession>A0AA50A792</accession>
<reference evidence="1" key="1">
    <citation type="submission" date="2023-04" db="EMBL/GenBank/DDBJ databases">
        <title>The human skin virome in hidradenitis suppurativa patients.</title>
        <authorList>
            <person name="Jansen D."/>
        </authorList>
    </citation>
    <scope>NUCLEOTIDE SEQUENCE</scope>
    <source>
        <strain evidence="1">VC4_HSPhageD</strain>
    </source>
</reference>
<sequence>MNRQSFVKAIKAGNYKGYHVRKINGIDTPCSNPDKSAHNNLD</sequence>
<proteinExistence type="predicted"/>
<organism evidence="1">
    <name type="scientific">Firmicutes phage HS19</name>
    <dbReference type="NCBI Taxonomy" id="3056397"/>
    <lineage>
        <taxon>Viruses</taxon>
    </lineage>
</organism>
<evidence type="ECO:0000313" key="1">
    <source>
        <dbReference type="EMBL" id="WLJ26335.1"/>
    </source>
</evidence>